<organism evidence="3 4">
    <name type="scientific">Alteraurantiacibacter aquimixticola</name>
    <dbReference type="NCBI Taxonomy" id="2489173"/>
    <lineage>
        <taxon>Bacteria</taxon>
        <taxon>Pseudomonadati</taxon>
        <taxon>Pseudomonadota</taxon>
        <taxon>Alphaproteobacteria</taxon>
        <taxon>Sphingomonadales</taxon>
        <taxon>Erythrobacteraceae</taxon>
        <taxon>Alteraurantiacibacter</taxon>
    </lineage>
</organism>
<reference evidence="3 4" key="1">
    <citation type="submission" date="2019-04" db="EMBL/GenBank/DDBJ databases">
        <title>Altererythrobacter aquimixticola sp. nov., isolated from sediment of junction between the ocean and a freshwater spring.</title>
        <authorList>
            <person name="Yoon J.-H."/>
        </authorList>
    </citation>
    <scope>NUCLEOTIDE SEQUENCE [LARGE SCALE GENOMIC DNA]</scope>
    <source>
        <strain evidence="3 4">SSKS-13</strain>
    </source>
</reference>
<name>A0A4T3F2S2_9SPHN</name>
<dbReference type="OrthoDB" id="7054794at2"/>
<keyword evidence="2" id="KW-0732">Signal</keyword>
<feature type="region of interest" description="Disordered" evidence="1">
    <location>
        <begin position="362"/>
        <end position="390"/>
    </location>
</feature>
<comment type="caution">
    <text evidence="3">The sequence shown here is derived from an EMBL/GenBank/DDBJ whole genome shotgun (WGS) entry which is preliminary data.</text>
</comment>
<dbReference type="PROSITE" id="PS51257">
    <property type="entry name" value="PROKAR_LIPOPROTEIN"/>
    <property type="match status" value="1"/>
</dbReference>
<proteinExistence type="predicted"/>
<accession>A0A4T3F2S2</accession>
<evidence type="ECO:0000313" key="4">
    <source>
        <dbReference type="Proteomes" id="UP000309389"/>
    </source>
</evidence>
<evidence type="ECO:0000313" key="3">
    <source>
        <dbReference type="EMBL" id="TIX51565.1"/>
    </source>
</evidence>
<feature type="chain" id="PRO_5020615263" evidence="2">
    <location>
        <begin position="34"/>
        <end position="390"/>
    </location>
</feature>
<gene>
    <name evidence="3" type="ORF">E5222_03680</name>
</gene>
<dbReference type="AlphaFoldDB" id="A0A4T3F2S2"/>
<dbReference type="EMBL" id="SSHH01000001">
    <property type="protein sequence ID" value="TIX51565.1"/>
    <property type="molecule type" value="Genomic_DNA"/>
</dbReference>
<keyword evidence="4" id="KW-1185">Reference proteome</keyword>
<feature type="signal peptide" evidence="2">
    <location>
        <begin position="1"/>
        <end position="33"/>
    </location>
</feature>
<protein>
    <submittedName>
        <fullName evidence="3">Uncharacterized protein</fullName>
    </submittedName>
</protein>
<evidence type="ECO:0000256" key="1">
    <source>
        <dbReference type="SAM" id="MobiDB-lite"/>
    </source>
</evidence>
<dbReference type="RefSeq" id="WP_136692351.1">
    <property type="nucleotide sequence ID" value="NZ_SSHH01000001.1"/>
</dbReference>
<evidence type="ECO:0000256" key="2">
    <source>
        <dbReference type="SAM" id="SignalP"/>
    </source>
</evidence>
<sequence length="390" mass="43406">MYRPHIRAKHLLKASLLAGATMALSACMQTTRAAEPQQVATTQAVPDDLTTMPAVSDAYQPGTTAWGDPDLRGTWPINDIAELPVQRPAQYGDRFWKTEAEIAAEQGRVEALEEAYESEDEEGTIGLGHWIEYEAGSRRTSMLVDPANGQLPALTEEGIRLAQFSRASWVAGQTFDWVSDFDSWDRCWTRGFPASMLPFRYNNGIRIYQSPGYVVIALEMLGTRIIPVSGETEQWPAGVTGMFGQSRGRWEDGNTLVVETTNLQPGASPLNMATRGVPPNNTLPTSYEATTVERFHMVGPDTITYELTYSDPVVWEAPWTLRVNWTRDDSYEFFEYACHEGNVQVRNYITADRAAREQEFARGRMVEPIDPDAAPPPSMDPASRGVGNDE</sequence>
<dbReference type="Proteomes" id="UP000309389">
    <property type="component" value="Unassembled WGS sequence"/>
</dbReference>